<evidence type="ECO:0000313" key="1">
    <source>
        <dbReference type="EMBL" id="ETW97673.1"/>
    </source>
</evidence>
<name>W4LHT4_ENTF1</name>
<sequence>MMGQGILMVRAVIANPADRPSFDTWYEKEHLPDAVNTFRPLRAWRAWNQSDPSVHIACYAFENVQQAEAILNTDGIKTLIAEFDRVWGGKVSRTREILDIVDERSPSLQ</sequence>
<dbReference type="AlphaFoldDB" id="W4LHT4"/>
<gene>
    <name evidence="1" type="ORF">ETSY1_21715</name>
</gene>
<dbReference type="EMBL" id="AZHW01000635">
    <property type="protein sequence ID" value="ETW97673.1"/>
    <property type="molecule type" value="Genomic_DNA"/>
</dbReference>
<organism evidence="1 2">
    <name type="scientific">Entotheonella factor</name>
    <dbReference type="NCBI Taxonomy" id="1429438"/>
    <lineage>
        <taxon>Bacteria</taxon>
        <taxon>Pseudomonadati</taxon>
        <taxon>Nitrospinota/Tectimicrobiota group</taxon>
        <taxon>Candidatus Tectimicrobiota</taxon>
        <taxon>Candidatus Entotheonellia</taxon>
        <taxon>Candidatus Entotheonellales</taxon>
        <taxon>Candidatus Entotheonellaceae</taxon>
        <taxon>Candidatus Entotheonella</taxon>
    </lineage>
</organism>
<evidence type="ECO:0008006" key="3">
    <source>
        <dbReference type="Google" id="ProtNLM"/>
    </source>
</evidence>
<keyword evidence="2" id="KW-1185">Reference proteome</keyword>
<dbReference type="SUPFAM" id="SSF54909">
    <property type="entry name" value="Dimeric alpha+beta barrel"/>
    <property type="match status" value="1"/>
</dbReference>
<protein>
    <recommendedName>
        <fullName evidence="3">EthD domain-containing protein</fullName>
    </recommendedName>
</protein>
<accession>W4LHT4</accession>
<reference evidence="1 2" key="1">
    <citation type="journal article" date="2014" name="Nature">
        <title>An environmental bacterial taxon with a large and distinct metabolic repertoire.</title>
        <authorList>
            <person name="Wilson M.C."/>
            <person name="Mori T."/>
            <person name="Ruckert C."/>
            <person name="Uria A.R."/>
            <person name="Helf M.J."/>
            <person name="Takada K."/>
            <person name="Gernert C."/>
            <person name="Steffens U.A."/>
            <person name="Heycke N."/>
            <person name="Schmitt S."/>
            <person name="Rinke C."/>
            <person name="Helfrich E.J."/>
            <person name="Brachmann A.O."/>
            <person name="Gurgui C."/>
            <person name="Wakimoto T."/>
            <person name="Kracht M."/>
            <person name="Crusemann M."/>
            <person name="Hentschel U."/>
            <person name="Abe I."/>
            <person name="Matsunaga S."/>
            <person name="Kalinowski J."/>
            <person name="Takeyama H."/>
            <person name="Piel J."/>
        </authorList>
    </citation>
    <scope>NUCLEOTIDE SEQUENCE [LARGE SCALE GENOMIC DNA]</scope>
    <source>
        <strain evidence="2">TSY1</strain>
    </source>
</reference>
<comment type="caution">
    <text evidence="1">The sequence shown here is derived from an EMBL/GenBank/DDBJ whole genome shotgun (WGS) entry which is preliminary data.</text>
</comment>
<proteinExistence type="predicted"/>
<dbReference type="Proteomes" id="UP000019141">
    <property type="component" value="Unassembled WGS sequence"/>
</dbReference>
<dbReference type="HOGENOM" id="CLU_155892_0_0_7"/>
<dbReference type="InterPro" id="IPR011008">
    <property type="entry name" value="Dimeric_a/b-barrel"/>
</dbReference>
<evidence type="ECO:0000313" key="2">
    <source>
        <dbReference type="Proteomes" id="UP000019141"/>
    </source>
</evidence>